<dbReference type="GO" id="GO:0017056">
    <property type="term" value="F:structural constituent of nuclear pore"/>
    <property type="evidence" value="ECO:0007669"/>
    <property type="project" value="TreeGrafter"/>
</dbReference>
<evidence type="ECO:0000256" key="5">
    <source>
        <dbReference type="ARBA" id="ARBA00023010"/>
    </source>
</evidence>
<keyword evidence="2 8" id="KW-0813">Transport</keyword>
<dbReference type="GO" id="GO:0003676">
    <property type="term" value="F:nucleic acid binding"/>
    <property type="evidence" value="ECO:0007669"/>
    <property type="project" value="InterPro"/>
</dbReference>
<keyword evidence="5" id="KW-0811">Translocation</keyword>
<dbReference type="PROSITE" id="PS51472">
    <property type="entry name" value="RRM_NUP35"/>
    <property type="match status" value="1"/>
</dbReference>
<dbReference type="STRING" id="1382522.W6MJM3"/>
<sequence length="286" mass="32383">MSRFSQYMIHPNDPQWQTQQKKIIPSHLTKRKPEIKFTENDDFSSSPSSPFTSQRSFGVNFGNTKQGSEVPIVNGADDLPPQKSLFDVYENEDNSSSFPKDTDLIKEDPTRFRNIFSKNTEKKEEISPVKNGDSAVLVFGFVELDEVLVHFEKFGSILEDFRNSGFKKKYPIFIGKQWVKITYDNPASAVRALRENGTILDGAVVGVIPYTKQSLEQLLNSKISEEEDIGDTFHSDLGIGNLNLDTKQETGYKIRDGKDLFKNKPSKPQVGFFAQMQNYLFGASDI</sequence>
<dbReference type="PANTHER" id="PTHR21527">
    <property type="entry name" value="NUCLEOPORIN NUP35"/>
    <property type="match status" value="1"/>
</dbReference>
<keyword evidence="12" id="KW-1185">Reference proteome</keyword>
<comment type="subcellular location">
    <subcellularLocation>
        <location evidence="1">Nucleus</location>
        <location evidence="1">Nuclear pore complex</location>
    </subcellularLocation>
</comment>
<dbReference type="GO" id="GO:0006999">
    <property type="term" value="P:nuclear pore organization"/>
    <property type="evidence" value="ECO:0007669"/>
    <property type="project" value="TreeGrafter"/>
</dbReference>
<feature type="compositionally biased region" description="Low complexity" evidence="9">
    <location>
        <begin position="43"/>
        <end position="54"/>
    </location>
</feature>
<dbReference type="Gene3D" id="3.30.70.330">
    <property type="match status" value="1"/>
</dbReference>
<protein>
    <recommendedName>
        <fullName evidence="10">RRM Nup35-type domain-containing protein</fullName>
    </recommendedName>
</protein>
<dbReference type="EMBL" id="HG793126">
    <property type="protein sequence ID" value="CDK26178.1"/>
    <property type="molecule type" value="Genomic_DNA"/>
</dbReference>
<keyword evidence="7 8" id="KW-0539">Nucleus</keyword>
<reference evidence="11" key="2">
    <citation type="submission" date="2014-02" db="EMBL/GenBank/DDBJ databases">
        <title>Complete DNA sequence of /Kuraishia capsulata/ illustrates novel genomic features among budding yeasts (/Saccharomycotina/).</title>
        <authorList>
            <person name="Morales L."/>
            <person name="Noel B."/>
            <person name="Porcel B."/>
            <person name="Marcet-Houben M."/>
            <person name="Hullo M-F."/>
            <person name="Sacerdot C."/>
            <person name="Tekaia F."/>
            <person name="Leh-Louis V."/>
            <person name="Despons L."/>
            <person name="Khanna V."/>
            <person name="Aury J-M."/>
            <person name="Barbe V."/>
            <person name="Couloux A."/>
            <person name="Labadie K."/>
            <person name="Pelletier E."/>
            <person name="Souciet J-L."/>
            <person name="Boekhout T."/>
            <person name="Gabaldon T."/>
            <person name="Wincker P."/>
            <person name="Dujon B."/>
        </authorList>
    </citation>
    <scope>NUCLEOTIDE SEQUENCE</scope>
    <source>
        <strain evidence="11">CBS 1993</strain>
    </source>
</reference>
<feature type="region of interest" description="Disordered" evidence="9">
    <location>
        <begin position="1"/>
        <end position="54"/>
    </location>
</feature>
<dbReference type="GO" id="GO:0044615">
    <property type="term" value="C:nuclear pore nuclear basket"/>
    <property type="evidence" value="ECO:0007669"/>
    <property type="project" value="TreeGrafter"/>
</dbReference>
<dbReference type="SUPFAM" id="SSF54928">
    <property type="entry name" value="RNA-binding domain, RBD"/>
    <property type="match status" value="1"/>
</dbReference>
<keyword evidence="3 8" id="KW-0509">mRNA transport</keyword>
<evidence type="ECO:0000313" key="12">
    <source>
        <dbReference type="Proteomes" id="UP000019384"/>
    </source>
</evidence>
<evidence type="ECO:0000259" key="10">
    <source>
        <dbReference type="PROSITE" id="PS51472"/>
    </source>
</evidence>
<dbReference type="OrthoDB" id="1733656at2759"/>
<dbReference type="GO" id="GO:0005543">
    <property type="term" value="F:phospholipid binding"/>
    <property type="evidence" value="ECO:0007669"/>
    <property type="project" value="TreeGrafter"/>
</dbReference>
<dbReference type="GO" id="GO:0044613">
    <property type="term" value="C:nuclear pore central transport channel"/>
    <property type="evidence" value="ECO:0007669"/>
    <property type="project" value="TreeGrafter"/>
</dbReference>
<keyword evidence="6 8" id="KW-0906">Nuclear pore complex</keyword>
<dbReference type="RefSeq" id="XP_022458186.1">
    <property type="nucleotide sequence ID" value="XM_022604401.1"/>
</dbReference>
<dbReference type="InterPro" id="IPR007846">
    <property type="entry name" value="RRM_NUP35_dom"/>
</dbReference>
<dbReference type="HOGENOM" id="CLU_036683_0_0_1"/>
<evidence type="ECO:0000256" key="8">
    <source>
        <dbReference type="PROSITE-ProRule" id="PRU00804"/>
    </source>
</evidence>
<dbReference type="GO" id="GO:0051028">
    <property type="term" value="P:mRNA transport"/>
    <property type="evidence" value="ECO:0007669"/>
    <property type="project" value="UniProtKB-UniRule"/>
</dbReference>
<dbReference type="Proteomes" id="UP000019384">
    <property type="component" value="Unassembled WGS sequence"/>
</dbReference>
<dbReference type="AlphaFoldDB" id="W6MJM3"/>
<organism evidence="11 12">
    <name type="scientific">Kuraishia capsulata CBS 1993</name>
    <dbReference type="NCBI Taxonomy" id="1382522"/>
    <lineage>
        <taxon>Eukaryota</taxon>
        <taxon>Fungi</taxon>
        <taxon>Dikarya</taxon>
        <taxon>Ascomycota</taxon>
        <taxon>Saccharomycotina</taxon>
        <taxon>Pichiomycetes</taxon>
        <taxon>Pichiales</taxon>
        <taxon>Pichiaceae</taxon>
        <taxon>Kuraishia</taxon>
    </lineage>
</organism>
<dbReference type="PANTHER" id="PTHR21527:SF6">
    <property type="entry name" value="NUCLEOPORIN NUP35"/>
    <property type="match status" value="1"/>
</dbReference>
<evidence type="ECO:0000256" key="6">
    <source>
        <dbReference type="ARBA" id="ARBA00023132"/>
    </source>
</evidence>
<dbReference type="GeneID" id="34519574"/>
<gene>
    <name evidence="11" type="ORF">KUCA_T00002149001</name>
</gene>
<evidence type="ECO:0000256" key="9">
    <source>
        <dbReference type="SAM" id="MobiDB-lite"/>
    </source>
</evidence>
<keyword evidence="4" id="KW-0653">Protein transport</keyword>
<evidence type="ECO:0000313" key="11">
    <source>
        <dbReference type="EMBL" id="CDK26178.1"/>
    </source>
</evidence>
<reference evidence="11" key="1">
    <citation type="submission" date="2013-12" db="EMBL/GenBank/DDBJ databases">
        <authorList>
            <person name="Genoscope - CEA"/>
        </authorList>
    </citation>
    <scope>NUCLEOTIDE SEQUENCE</scope>
    <source>
        <strain evidence="11">CBS 1993</strain>
    </source>
</reference>
<dbReference type="InterPro" id="IPR035979">
    <property type="entry name" value="RBD_domain_sf"/>
</dbReference>
<evidence type="ECO:0000256" key="1">
    <source>
        <dbReference type="ARBA" id="ARBA00004567"/>
    </source>
</evidence>
<evidence type="ECO:0000256" key="2">
    <source>
        <dbReference type="ARBA" id="ARBA00022448"/>
    </source>
</evidence>
<accession>W6MJM3</accession>
<feature type="domain" description="RRM Nup35-type" evidence="10">
    <location>
        <begin position="130"/>
        <end position="217"/>
    </location>
</feature>
<evidence type="ECO:0000256" key="4">
    <source>
        <dbReference type="ARBA" id="ARBA00022927"/>
    </source>
</evidence>
<name>W6MJM3_9ASCO</name>
<proteinExistence type="predicted"/>
<evidence type="ECO:0000256" key="7">
    <source>
        <dbReference type="ARBA" id="ARBA00023242"/>
    </source>
</evidence>
<evidence type="ECO:0000256" key="3">
    <source>
        <dbReference type="ARBA" id="ARBA00022816"/>
    </source>
</evidence>
<dbReference type="InterPro" id="IPR012677">
    <property type="entry name" value="Nucleotide-bd_a/b_plait_sf"/>
</dbReference>
<dbReference type="Pfam" id="PF05172">
    <property type="entry name" value="RRM_Nup35"/>
    <property type="match status" value="1"/>
</dbReference>
<dbReference type="GO" id="GO:0006607">
    <property type="term" value="P:NLS-bearing protein import into nucleus"/>
    <property type="evidence" value="ECO:0007669"/>
    <property type="project" value="TreeGrafter"/>
</dbReference>